<dbReference type="GeneID" id="115631426"/>
<reference evidence="3" key="1">
    <citation type="submission" date="2025-08" db="UniProtKB">
        <authorList>
            <consortium name="RefSeq"/>
        </authorList>
    </citation>
    <scope>IDENTIFICATION</scope>
    <source>
        <strain evidence="3">11010-0011.00</strain>
        <tissue evidence="3">Whole body</tissue>
    </source>
</reference>
<sequence length="292" mass="33931">MSMTGVRLSKVKRLYHQKYRSEWENLPSFQHWLCRGADGYMAHCRICNVSILSRIASIKQHHNTRKHQKALKLAKQNLLKLDEEKPSSLIMKPNKAVAMAAFVKKERMLKKPTTPKNVKNFLNEELHEDGEVEIHNSQTHSIILPSKRNFSISIKSSPTDTPTINEKTPNKISPQTHMETCSSDSMLEDLLGPEDIERESTDEIEREYIAEDGFVTETDHDLKIEELRMGDLQEDGMEEEHIINEFDLFGKSVALQLNNMELEDALLCQDRMQSVLTEFRLKIIKRQRKYHM</sequence>
<dbReference type="OrthoDB" id="6577442at2759"/>
<keyword evidence="2" id="KW-1185">Reference proteome</keyword>
<evidence type="ECO:0000313" key="2">
    <source>
        <dbReference type="Proteomes" id="UP000504634"/>
    </source>
</evidence>
<dbReference type="AlphaFoldDB" id="A0A6J2U631"/>
<evidence type="ECO:0000313" key="3">
    <source>
        <dbReference type="RefSeq" id="XP_030384016.1"/>
    </source>
</evidence>
<organism evidence="2 3">
    <name type="scientific">Drosophila lebanonensis</name>
    <name type="common">Fruit fly</name>
    <name type="synonym">Scaptodrosophila lebanonensis</name>
    <dbReference type="NCBI Taxonomy" id="7225"/>
    <lineage>
        <taxon>Eukaryota</taxon>
        <taxon>Metazoa</taxon>
        <taxon>Ecdysozoa</taxon>
        <taxon>Arthropoda</taxon>
        <taxon>Hexapoda</taxon>
        <taxon>Insecta</taxon>
        <taxon>Pterygota</taxon>
        <taxon>Neoptera</taxon>
        <taxon>Endopterygota</taxon>
        <taxon>Diptera</taxon>
        <taxon>Brachycera</taxon>
        <taxon>Muscomorpha</taxon>
        <taxon>Ephydroidea</taxon>
        <taxon>Drosophilidae</taxon>
        <taxon>Scaptodrosophila</taxon>
    </lineage>
</organism>
<feature type="region of interest" description="Disordered" evidence="1">
    <location>
        <begin position="155"/>
        <end position="178"/>
    </location>
</feature>
<proteinExistence type="predicted"/>
<gene>
    <name evidence="3" type="primary">LOC115631426</name>
</gene>
<name>A0A6J2U631_DROLE</name>
<accession>A0A6J2U631</accession>
<dbReference type="Proteomes" id="UP000504634">
    <property type="component" value="Unplaced"/>
</dbReference>
<protein>
    <submittedName>
        <fullName evidence="3">Uncharacterized protein LOC115631426 isoform X1</fullName>
    </submittedName>
</protein>
<dbReference type="RefSeq" id="XP_030384016.1">
    <property type="nucleotide sequence ID" value="XM_030528156.1"/>
</dbReference>
<evidence type="ECO:0000256" key="1">
    <source>
        <dbReference type="SAM" id="MobiDB-lite"/>
    </source>
</evidence>